<name>A0ACC0KKD4_CHOFU</name>
<comment type="caution">
    <text evidence="1">The sequence shown here is derived from an EMBL/GenBank/DDBJ whole genome shotgun (WGS) entry which is preliminary data.</text>
</comment>
<dbReference type="EMBL" id="CM046117">
    <property type="protein sequence ID" value="KAI8436824.1"/>
    <property type="molecule type" value="Genomic_DNA"/>
</dbReference>
<evidence type="ECO:0000313" key="2">
    <source>
        <dbReference type="Proteomes" id="UP001064048"/>
    </source>
</evidence>
<proteinExistence type="predicted"/>
<evidence type="ECO:0000313" key="1">
    <source>
        <dbReference type="EMBL" id="KAI8436824.1"/>
    </source>
</evidence>
<protein>
    <submittedName>
        <fullName evidence="1">Uncharacterized protein</fullName>
    </submittedName>
</protein>
<accession>A0ACC0KKD4</accession>
<sequence>MALVRRILGDAQIPQGTIELAASSQNLSALLYSEAKLRKMVDEQVSVGSRVEADAEPEPADPLITPASSVFERTDLDPRPVPPERRLLMGTLDRPRNGSLNGDKEATMNRGARLSIRNGKDNPFIDDDNKENQANGKLDSPVKWSAQNGSDSGTYAEIGNEGNSNASERNILDPADSSEEEVPLPDATSPGRSSDGPEPRADITTTLEGEAASPGGRSDRSRQEEMPASPGMLTAAQLARRLRLENERLQAELTRVRRLLVAAAERGEAGSALLERAKAEGVPEAPPLDPQQLEKELLLAREAVTSLKADKKRLKAEKFDLLNQMKQLYATLEDKEKELRDFIRNYEQMRSRGGASSALGVERAERERERAALLRHARDEAERSLQLAAALSARDTQLRHAREQLFERERERAALLRHARDEAERSLQLAAALSARDTQLRHAREQLFEVTVSLERSRGGASSALGVERAERERERAALLRHARDEAERSLQLAAALSARDTQLRHAREQLFEVTVSLERSRGGASSALGVERAERERERAALLRHARDEAERSLQLAAALSARDTQLRHAREQLFEARRQLQAAGCLSEGESVASLGLGPPMMLGGPSGLIGDRGSCSADSGVRVTGSSDGGATSVCGGNLSDSTAEGAPPLLDPYDTDAASLVSSAHHIYQLSTPRDCSPTLSPHNSSSPFTRSIDAGSLSRSVEQLSSPGECESALVGGLRARSGGKGGRGRGSAWGSISRVFARSRHRTKSGSAAASGHESEPVYAGTGGSRAWSPLGSEAALREAASLPLSRWRAPAIIAWLELALGMPQYAAAVADNVKSGKIRALNGQVLLELTDADLEVGLGVTQPMHRKKLRLAIEERRRPDLVRHPTIGQLTHAWVAAEWLPDLGLAQYAESFLASLVDARMLDTISKKELEKYLGVTRKFHQASIVHGIHLLRIMKYDRQALAVRRHQCENVDADPLVWTNQRFMRWAHNIDLGEFAENLKDSGVHGGLVVLEPSFTGETMATALGIPPSKSIIRRHLVTEFDALIIPARNMFGHQIRMLGRPFSRSVATGLPGIDLSGDSRRHSLRGSITRALGVLKAKHDRTSPSSSSESSSVLSLTTQPYQMSYSPPIAVRTLSQLSMAYAPPPTLQEYEPIYTPLSLYSQSSVSTRDSLQRLNDIKENASITHRYGQKADHAHRVSSPLPAKSVDDSVIKQKRHRRVKSIGDINACSKTSV</sequence>
<gene>
    <name evidence="1" type="ORF">MSG28_010279</name>
</gene>
<reference evidence="1 2" key="1">
    <citation type="journal article" date="2022" name="Genome Biol. Evol.">
        <title>The Spruce Budworm Genome: Reconstructing the Evolutionary History of Antifreeze Proteins.</title>
        <authorList>
            <person name="Beliveau C."/>
            <person name="Gagne P."/>
            <person name="Picq S."/>
            <person name="Vernygora O."/>
            <person name="Keeling C.I."/>
            <person name="Pinkney K."/>
            <person name="Doucet D."/>
            <person name="Wen F."/>
            <person name="Johnston J.S."/>
            <person name="Maaroufi H."/>
            <person name="Boyle B."/>
            <person name="Laroche J."/>
            <person name="Dewar K."/>
            <person name="Juretic N."/>
            <person name="Blackburn G."/>
            <person name="Nisole A."/>
            <person name="Brunet B."/>
            <person name="Brandao M."/>
            <person name="Lumley L."/>
            <person name="Duan J."/>
            <person name="Quan G."/>
            <person name="Lucarotti C.J."/>
            <person name="Roe A.D."/>
            <person name="Sperling F.A.H."/>
            <person name="Levesque R.C."/>
            <person name="Cusson M."/>
        </authorList>
    </citation>
    <scope>NUCLEOTIDE SEQUENCE [LARGE SCALE GENOMIC DNA]</scope>
    <source>
        <strain evidence="1">Glfc:IPQL:Cfum</strain>
    </source>
</reference>
<keyword evidence="2" id="KW-1185">Reference proteome</keyword>
<organism evidence="1 2">
    <name type="scientific">Choristoneura fumiferana</name>
    <name type="common">Spruce budworm moth</name>
    <name type="synonym">Archips fumiferana</name>
    <dbReference type="NCBI Taxonomy" id="7141"/>
    <lineage>
        <taxon>Eukaryota</taxon>
        <taxon>Metazoa</taxon>
        <taxon>Ecdysozoa</taxon>
        <taxon>Arthropoda</taxon>
        <taxon>Hexapoda</taxon>
        <taxon>Insecta</taxon>
        <taxon>Pterygota</taxon>
        <taxon>Neoptera</taxon>
        <taxon>Endopterygota</taxon>
        <taxon>Lepidoptera</taxon>
        <taxon>Glossata</taxon>
        <taxon>Ditrysia</taxon>
        <taxon>Tortricoidea</taxon>
        <taxon>Tortricidae</taxon>
        <taxon>Tortricinae</taxon>
        <taxon>Choristoneura</taxon>
    </lineage>
</organism>
<dbReference type="Proteomes" id="UP001064048">
    <property type="component" value="Chromosome 17"/>
</dbReference>